<accession>A0A9P0EEF9</accession>
<sequence>MASASKTLQIGIMMDTVQLIDLIGADILARMRFETIQAAAIFSPQVKKLLPHAPALKLHFLSTTLKPTVMTTGLTYSPNMTYDQCPRDLDIVIVGGSSKNHRPAAADKFMKEAWKKTPVWLTVSTGSMWLASSGVLNGIEATTNRPFHASAKETHDKVKWVDKRWVSSPKPYEGKSSLKPAVWTAGGGGCGIDMVVSFCHANFNPELVNFAIIENMGYEPGPQDY</sequence>
<dbReference type="PANTHER" id="PTHR43130">
    <property type="entry name" value="ARAC-FAMILY TRANSCRIPTIONAL REGULATOR"/>
    <property type="match status" value="1"/>
</dbReference>
<evidence type="ECO:0000313" key="2">
    <source>
        <dbReference type="EMBL" id="CAH0047692.1"/>
    </source>
</evidence>
<comment type="caution">
    <text evidence="2">The sequence shown here is derived from an EMBL/GenBank/DDBJ whole genome shotgun (WGS) entry which is preliminary data.</text>
</comment>
<dbReference type="Gene3D" id="3.40.50.880">
    <property type="match status" value="1"/>
</dbReference>
<evidence type="ECO:0000259" key="1">
    <source>
        <dbReference type="Pfam" id="PF01965"/>
    </source>
</evidence>
<organism evidence="2 3">
    <name type="scientific">Clonostachys solani</name>
    <dbReference type="NCBI Taxonomy" id="160281"/>
    <lineage>
        <taxon>Eukaryota</taxon>
        <taxon>Fungi</taxon>
        <taxon>Dikarya</taxon>
        <taxon>Ascomycota</taxon>
        <taxon>Pezizomycotina</taxon>
        <taxon>Sordariomycetes</taxon>
        <taxon>Hypocreomycetidae</taxon>
        <taxon>Hypocreales</taxon>
        <taxon>Bionectriaceae</taxon>
        <taxon>Clonostachys</taxon>
    </lineage>
</organism>
<proteinExistence type="predicted"/>
<dbReference type="EMBL" id="CABFOC020000031">
    <property type="protein sequence ID" value="CAH0047692.1"/>
    <property type="molecule type" value="Genomic_DNA"/>
</dbReference>
<name>A0A9P0EEF9_9HYPO</name>
<dbReference type="InterPro" id="IPR052158">
    <property type="entry name" value="INH-QAR"/>
</dbReference>
<gene>
    <name evidence="2" type="ORF">CSOL1703_00013710</name>
</gene>
<dbReference type="InterPro" id="IPR029062">
    <property type="entry name" value="Class_I_gatase-like"/>
</dbReference>
<dbReference type="AlphaFoldDB" id="A0A9P0EEF9"/>
<dbReference type="SUPFAM" id="SSF52317">
    <property type="entry name" value="Class I glutamine amidotransferase-like"/>
    <property type="match status" value="1"/>
</dbReference>
<keyword evidence="3" id="KW-1185">Reference proteome</keyword>
<protein>
    <recommendedName>
        <fullName evidence="1">DJ-1/PfpI domain-containing protein</fullName>
    </recommendedName>
</protein>
<dbReference type="PANTHER" id="PTHR43130:SF7">
    <property type="entry name" value="DJ-1_PFPI DOMAIN-CONTAINING PROTEIN"/>
    <property type="match status" value="1"/>
</dbReference>
<feature type="domain" description="DJ-1/PfpI" evidence="1">
    <location>
        <begin position="56"/>
        <end position="167"/>
    </location>
</feature>
<reference evidence="2" key="1">
    <citation type="submission" date="2021-10" db="EMBL/GenBank/DDBJ databases">
        <authorList>
            <person name="Piombo E."/>
        </authorList>
    </citation>
    <scope>NUCLEOTIDE SEQUENCE</scope>
</reference>
<dbReference type="Pfam" id="PF01965">
    <property type="entry name" value="DJ-1_PfpI"/>
    <property type="match status" value="1"/>
</dbReference>
<dbReference type="InterPro" id="IPR002818">
    <property type="entry name" value="DJ-1/PfpI"/>
</dbReference>
<dbReference type="OrthoDB" id="543156at2759"/>
<dbReference type="Proteomes" id="UP000775872">
    <property type="component" value="Unassembled WGS sequence"/>
</dbReference>
<evidence type="ECO:0000313" key="3">
    <source>
        <dbReference type="Proteomes" id="UP000775872"/>
    </source>
</evidence>